<keyword evidence="2" id="KW-1185">Reference proteome</keyword>
<protein>
    <submittedName>
        <fullName evidence="1">Uncharacterized protein</fullName>
    </submittedName>
</protein>
<sequence>MEIYITAAASNPVCNPKVCNSEKSILCFYTGISVAGLAKINIPGFQDSTVKCP</sequence>
<dbReference type="GeneID" id="90450111"/>
<proteinExistence type="predicted"/>
<reference evidence="1 2" key="1">
    <citation type="submission" date="2021-11" db="EMBL/GenBank/DDBJ databases">
        <title>Whole genome of Geoglobus acetivorans.</title>
        <authorList>
            <person name="Liu D."/>
        </authorList>
    </citation>
    <scope>NUCLEOTIDE SEQUENCE [LARGE SCALE GENOMIC DNA]</scope>
    <source>
        <strain evidence="1 2">SBH6</strain>
    </source>
</reference>
<gene>
    <name evidence="1" type="ORF">LPQ35_10410</name>
</gene>
<dbReference type="Proteomes" id="UP001492541">
    <property type="component" value="Chromosome"/>
</dbReference>
<accession>A0ABZ3H2Z2</accession>
<name>A0ABZ3H2Z2_GEOAI</name>
<dbReference type="RefSeq" id="WP_193807119.1">
    <property type="nucleotide sequence ID" value="NZ_CP087714.1"/>
</dbReference>
<evidence type="ECO:0000313" key="1">
    <source>
        <dbReference type="EMBL" id="XAT63654.1"/>
    </source>
</evidence>
<organism evidence="1 2">
    <name type="scientific">Geoglobus acetivorans</name>
    <dbReference type="NCBI Taxonomy" id="565033"/>
    <lineage>
        <taxon>Archaea</taxon>
        <taxon>Methanobacteriati</taxon>
        <taxon>Methanobacteriota</taxon>
        <taxon>Archaeoglobi</taxon>
        <taxon>Archaeoglobales</taxon>
        <taxon>Archaeoglobaceae</taxon>
        <taxon>Geoglobus</taxon>
    </lineage>
</organism>
<evidence type="ECO:0000313" key="2">
    <source>
        <dbReference type="Proteomes" id="UP001492541"/>
    </source>
</evidence>
<dbReference type="EMBL" id="CP087714">
    <property type="protein sequence ID" value="XAT63654.1"/>
    <property type="molecule type" value="Genomic_DNA"/>
</dbReference>